<protein>
    <recommendedName>
        <fullName evidence="4 12">Acetolactate synthase</fullName>
        <ecNumber evidence="4 12">2.2.1.6</ecNumber>
    </recommendedName>
</protein>
<keyword evidence="9 12" id="KW-0786">Thiamine pyrophosphate</keyword>
<evidence type="ECO:0000256" key="5">
    <source>
        <dbReference type="ARBA" id="ARBA00022605"/>
    </source>
</evidence>
<dbReference type="InterPro" id="IPR012001">
    <property type="entry name" value="Thiamin_PyroP_enz_TPP-bd_dom"/>
</dbReference>
<evidence type="ECO:0000313" key="16">
    <source>
        <dbReference type="EMBL" id="MBB6445248.1"/>
    </source>
</evidence>
<feature type="domain" description="Thiamine pyrophosphate enzyme TPP-binding" evidence="14">
    <location>
        <begin position="390"/>
        <end position="536"/>
    </location>
</feature>
<dbReference type="InterPro" id="IPR011766">
    <property type="entry name" value="TPP_enzyme_TPP-bd"/>
</dbReference>
<feature type="domain" description="Thiamine pyrophosphate enzyme N-terminal TPP-binding" evidence="15">
    <location>
        <begin position="14"/>
        <end position="117"/>
    </location>
</feature>
<dbReference type="SUPFAM" id="SSF52467">
    <property type="entry name" value="DHS-like NAD/FAD-binding domain"/>
    <property type="match status" value="1"/>
</dbReference>
<dbReference type="PANTHER" id="PTHR18968">
    <property type="entry name" value="THIAMINE PYROPHOSPHATE ENZYMES"/>
    <property type="match status" value="1"/>
</dbReference>
<dbReference type="FunFam" id="3.40.50.1220:FF:000008">
    <property type="entry name" value="Acetolactate synthase"/>
    <property type="match status" value="1"/>
</dbReference>
<organism evidence="16 17">
    <name type="scientific">Bacillus benzoevorans</name>
    <dbReference type="NCBI Taxonomy" id="1456"/>
    <lineage>
        <taxon>Bacteria</taxon>
        <taxon>Bacillati</taxon>
        <taxon>Bacillota</taxon>
        <taxon>Bacilli</taxon>
        <taxon>Bacillales</taxon>
        <taxon>Bacillaceae</taxon>
        <taxon>Bacillus</taxon>
    </lineage>
</organism>
<dbReference type="Pfam" id="PF02776">
    <property type="entry name" value="TPP_enzyme_N"/>
    <property type="match status" value="1"/>
</dbReference>
<comment type="similarity">
    <text evidence="3 12">Belongs to the TPP enzyme family.</text>
</comment>
<dbReference type="InterPro" id="IPR012846">
    <property type="entry name" value="Acetolactate_synth_lsu"/>
</dbReference>
<keyword evidence="7 12" id="KW-0479">Metal-binding</keyword>
<evidence type="ECO:0000313" key="17">
    <source>
        <dbReference type="Proteomes" id="UP000531594"/>
    </source>
</evidence>
<evidence type="ECO:0000259" key="13">
    <source>
        <dbReference type="Pfam" id="PF00205"/>
    </source>
</evidence>
<dbReference type="Gene3D" id="3.40.50.970">
    <property type="match status" value="2"/>
</dbReference>
<evidence type="ECO:0000259" key="14">
    <source>
        <dbReference type="Pfam" id="PF02775"/>
    </source>
</evidence>
<keyword evidence="6 12" id="KW-0808">Transferase</keyword>
<proteinExistence type="inferred from homology"/>
<dbReference type="AlphaFoldDB" id="A0A7X0HQY1"/>
<dbReference type="Pfam" id="PF02775">
    <property type="entry name" value="TPP_enzyme_C"/>
    <property type="match status" value="1"/>
</dbReference>
<dbReference type="GO" id="GO:0050660">
    <property type="term" value="F:flavin adenine dinucleotide binding"/>
    <property type="evidence" value="ECO:0007669"/>
    <property type="project" value="InterPro"/>
</dbReference>
<dbReference type="InterPro" id="IPR029035">
    <property type="entry name" value="DHS-like_NAD/FAD-binding_dom"/>
</dbReference>
<dbReference type="GO" id="GO:0003984">
    <property type="term" value="F:acetolactate synthase activity"/>
    <property type="evidence" value="ECO:0007669"/>
    <property type="project" value="UniProtKB-EC"/>
</dbReference>
<dbReference type="GO" id="GO:0009099">
    <property type="term" value="P:L-valine biosynthetic process"/>
    <property type="evidence" value="ECO:0007669"/>
    <property type="project" value="UniProtKB-UniPathway"/>
</dbReference>
<dbReference type="FunFam" id="3.40.50.970:FF:000016">
    <property type="entry name" value="Acetolactate synthase"/>
    <property type="match status" value="1"/>
</dbReference>
<dbReference type="GO" id="GO:0009097">
    <property type="term" value="P:isoleucine biosynthetic process"/>
    <property type="evidence" value="ECO:0007669"/>
    <property type="project" value="UniProtKB-UniPathway"/>
</dbReference>
<comment type="caution">
    <text evidence="16">The sequence shown here is derived from an EMBL/GenBank/DDBJ whole genome shotgun (WGS) entry which is preliminary data.</text>
</comment>
<dbReference type="GO" id="GO:0005948">
    <property type="term" value="C:acetolactate synthase complex"/>
    <property type="evidence" value="ECO:0007669"/>
    <property type="project" value="TreeGrafter"/>
</dbReference>
<dbReference type="Gene3D" id="3.40.50.1220">
    <property type="entry name" value="TPP-binding domain"/>
    <property type="match status" value="1"/>
</dbReference>
<dbReference type="Proteomes" id="UP000531594">
    <property type="component" value="Unassembled WGS sequence"/>
</dbReference>
<dbReference type="UniPathway" id="UPA00047">
    <property type="reaction ID" value="UER00055"/>
</dbReference>
<dbReference type="GO" id="GO:0000287">
    <property type="term" value="F:magnesium ion binding"/>
    <property type="evidence" value="ECO:0007669"/>
    <property type="project" value="UniProtKB-UniRule"/>
</dbReference>
<evidence type="ECO:0000259" key="15">
    <source>
        <dbReference type="Pfam" id="PF02776"/>
    </source>
</evidence>
<comment type="catalytic activity">
    <reaction evidence="11 12">
        <text>2 pyruvate + H(+) = (2S)-2-acetolactate + CO2</text>
        <dbReference type="Rhea" id="RHEA:25249"/>
        <dbReference type="ChEBI" id="CHEBI:15361"/>
        <dbReference type="ChEBI" id="CHEBI:15378"/>
        <dbReference type="ChEBI" id="CHEBI:16526"/>
        <dbReference type="ChEBI" id="CHEBI:58476"/>
        <dbReference type="EC" id="2.2.1.6"/>
    </reaction>
</comment>
<dbReference type="InterPro" id="IPR045229">
    <property type="entry name" value="TPP_enz"/>
</dbReference>
<evidence type="ECO:0000256" key="11">
    <source>
        <dbReference type="ARBA" id="ARBA00048670"/>
    </source>
</evidence>
<evidence type="ECO:0000256" key="7">
    <source>
        <dbReference type="ARBA" id="ARBA00022723"/>
    </source>
</evidence>
<feature type="domain" description="Thiamine pyrophosphate enzyme central" evidence="13">
    <location>
        <begin position="201"/>
        <end position="335"/>
    </location>
</feature>
<name>A0A7X0HQY1_9BACI</name>
<keyword evidence="17" id="KW-1185">Reference proteome</keyword>
<dbReference type="GO" id="GO:0030976">
    <property type="term" value="F:thiamine pyrophosphate binding"/>
    <property type="evidence" value="ECO:0007669"/>
    <property type="project" value="UniProtKB-UniRule"/>
</dbReference>
<dbReference type="NCBIfam" id="TIGR00118">
    <property type="entry name" value="acolac_lg"/>
    <property type="match status" value="1"/>
</dbReference>
<evidence type="ECO:0000256" key="2">
    <source>
        <dbReference type="ARBA" id="ARBA00005025"/>
    </source>
</evidence>
<dbReference type="InterPro" id="IPR029061">
    <property type="entry name" value="THDP-binding"/>
</dbReference>
<evidence type="ECO:0000256" key="3">
    <source>
        <dbReference type="ARBA" id="ARBA00007812"/>
    </source>
</evidence>
<evidence type="ECO:0000256" key="9">
    <source>
        <dbReference type="ARBA" id="ARBA00023052"/>
    </source>
</evidence>
<gene>
    <name evidence="16" type="ORF">HNR53_001866</name>
</gene>
<dbReference type="UniPathway" id="UPA00049">
    <property type="reaction ID" value="UER00059"/>
</dbReference>
<dbReference type="EC" id="2.2.1.6" evidence="4 12"/>
<dbReference type="EMBL" id="JACHGK010000005">
    <property type="protein sequence ID" value="MBB6445248.1"/>
    <property type="molecule type" value="Genomic_DNA"/>
</dbReference>
<evidence type="ECO:0000256" key="8">
    <source>
        <dbReference type="ARBA" id="ARBA00022842"/>
    </source>
</evidence>
<comment type="pathway">
    <text evidence="1 12">Amino-acid biosynthesis; L-isoleucine biosynthesis; L-isoleucine from 2-oxobutanoate: step 1/4.</text>
</comment>
<evidence type="ECO:0000256" key="6">
    <source>
        <dbReference type="ARBA" id="ARBA00022679"/>
    </source>
</evidence>
<evidence type="ECO:0000256" key="4">
    <source>
        <dbReference type="ARBA" id="ARBA00013145"/>
    </source>
</evidence>
<keyword evidence="5 12" id="KW-0028">Amino-acid biosynthesis</keyword>
<keyword evidence="8 12" id="KW-0460">Magnesium</keyword>
<dbReference type="Pfam" id="PF00205">
    <property type="entry name" value="TPP_enzyme_M"/>
    <property type="match status" value="1"/>
</dbReference>
<keyword evidence="10 12" id="KW-0100">Branched-chain amino acid biosynthesis</keyword>
<comment type="pathway">
    <text evidence="2 12">Amino-acid biosynthesis; L-valine biosynthesis; L-valine from pyruvate: step 1/4.</text>
</comment>
<comment type="cofactor">
    <cofactor evidence="12">
        <name>Mg(2+)</name>
        <dbReference type="ChEBI" id="CHEBI:18420"/>
    </cofactor>
    <text evidence="12">Binds 1 Mg(2+) ion per subunit.</text>
</comment>
<dbReference type="PANTHER" id="PTHR18968:SF13">
    <property type="entry name" value="ACETOLACTATE SYNTHASE CATALYTIC SUBUNIT, MITOCHONDRIAL"/>
    <property type="match status" value="1"/>
</dbReference>
<accession>A0A7X0HQY1</accession>
<reference evidence="16 17" key="1">
    <citation type="submission" date="2020-08" db="EMBL/GenBank/DDBJ databases">
        <title>Genomic Encyclopedia of Type Strains, Phase IV (KMG-IV): sequencing the most valuable type-strain genomes for metagenomic binning, comparative biology and taxonomic classification.</title>
        <authorList>
            <person name="Goeker M."/>
        </authorList>
    </citation>
    <scope>NUCLEOTIDE SEQUENCE [LARGE SCALE GENOMIC DNA]</scope>
    <source>
        <strain evidence="16 17">DSM 5391</strain>
    </source>
</reference>
<dbReference type="RefSeq" id="WP_184525110.1">
    <property type="nucleotide sequence ID" value="NZ_JACHGK010000005.1"/>
</dbReference>
<comment type="cofactor">
    <cofactor evidence="12">
        <name>thiamine diphosphate</name>
        <dbReference type="ChEBI" id="CHEBI:58937"/>
    </cofactor>
    <text evidence="12">Binds 1 thiamine pyrophosphate per subunit.</text>
</comment>
<dbReference type="CDD" id="cd02015">
    <property type="entry name" value="TPP_AHAS"/>
    <property type="match status" value="1"/>
</dbReference>
<evidence type="ECO:0000256" key="12">
    <source>
        <dbReference type="RuleBase" id="RU003591"/>
    </source>
</evidence>
<evidence type="ECO:0000256" key="10">
    <source>
        <dbReference type="ARBA" id="ARBA00023304"/>
    </source>
</evidence>
<dbReference type="SUPFAM" id="SSF52518">
    <property type="entry name" value="Thiamin diphosphate-binding fold (THDP-binding)"/>
    <property type="match status" value="2"/>
</dbReference>
<dbReference type="CDD" id="cd07035">
    <property type="entry name" value="TPP_PYR_POX_like"/>
    <property type="match status" value="1"/>
</dbReference>
<evidence type="ECO:0000256" key="1">
    <source>
        <dbReference type="ARBA" id="ARBA00004974"/>
    </source>
</evidence>
<dbReference type="InterPro" id="IPR012000">
    <property type="entry name" value="Thiamin_PyroP_enz_cen_dom"/>
</dbReference>
<dbReference type="InterPro" id="IPR039368">
    <property type="entry name" value="AHAS_TPP"/>
</dbReference>
<sequence length="563" mass="61839">MYMTEKKQQLMVSGTELFIKCLVNEKVDAIFSSENFVNRQLLSVLHECEQLKYVSLQHEQAAVHAADGYARATGKPGVVFIPAKSGITKAVTGIATAHMDSVPLIVFAFQEITHDETGKMDINGVTLPIAKHFFQMTALSELPQIVEEAFIVACDGRPGPVIVEISGELANTEASGRMKDREEQICLKKTEKHVFSARLLAQVQQEIQKAKKPVLFIGGGVNLSDSGELAVKLAEKAQIPVVSSLMGLGSIPSQHPLFLGMLGMHGTFAANKAVHQADLLICLGVRFSDRVTGRVNGFSPKSKKIQVDIDPAEINKIVPVDIPITGDVHHFLSQLQDMGTEANHSDWVTDAASWKRTAPGIGDSKSLLKPQEILQLLNNFTNDVSVVATDVGQHQMWTAIYYQFQEPRTFLTSGGLGTMGYGLPAAIGAALANKNKSILCISGDGSLQMNLQEFLTIAKYQLPIKLVILNNGYLGMVRQWQEMFYNGRYSSVEITAPDFVKLAEAYGLRAKRARNLTESEELLKEAFSDLRPYIMEFDVSEEENVFPIVPPGKNNTDALFNKN</sequence>